<proteinExistence type="predicted"/>
<evidence type="ECO:0000313" key="2">
    <source>
        <dbReference type="Proteomes" id="UP001429564"/>
    </source>
</evidence>
<protein>
    <submittedName>
        <fullName evidence="1">Uncharacterized protein</fullName>
    </submittedName>
</protein>
<name>A0ABX0WB83_9RHOB</name>
<accession>A0ABX0WB83</accession>
<comment type="caution">
    <text evidence="1">The sequence shown here is derived from an EMBL/GenBank/DDBJ whole genome shotgun (WGS) entry which is preliminary data.</text>
</comment>
<dbReference type="Proteomes" id="UP001429564">
    <property type="component" value="Unassembled WGS sequence"/>
</dbReference>
<reference evidence="1 2" key="1">
    <citation type="submission" date="2018-05" db="EMBL/GenBank/DDBJ databases">
        <authorList>
            <person name="Zhang Y.-J."/>
        </authorList>
    </citation>
    <scope>NUCLEOTIDE SEQUENCE [LARGE SCALE GENOMIC DNA]</scope>
    <source>
        <strain evidence="1 2">CY04</strain>
    </source>
</reference>
<sequence length="100" mass="11132">MTAPAKKPERTRLHRCDLTGVEQIKTGSIPPPGPEVILKSCGRCSYHGTAGPTGLIWAQNCDKMQEKAFHLGNIGPLNTKLLGKYRSKLIWNEVNMEVFR</sequence>
<evidence type="ECO:0000313" key="1">
    <source>
        <dbReference type="EMBL" id="NIZ61560.1"/>
    </source>
</evidence>
<keyword evidence="2" id="KW-1185">Reference proteome</keyword>
<gene>
    <name evidence="1" type="ORF">DL239_11290</name>
</gene>
<organism evidence="1 2">
    <name type="scientific">Parasedimentitalea denitrificans</name>
    <dbReference type="NCBI Taxonomy" id="2211118"/>
    <lineage>
        <taxon>Bacteria</taxon>
        <taxon>Pseudomonadati</taxon>
        <taxon>Pseudomonadota</taxon>
        <taxon>Alphaproteobacteria</taxon>
        <taxon>Rhodobacterales</taxon>
        <taxon>Paracoccaceae</taxon>
        <taxon>Parasedimentitalea</taxon>
    </lineage>
</organism>
<dbReference type="EMBL" id="QHLQ01000010">
    <property type="protein sequence ID" value="NIZ61560.1"/>
    <property type="molecule type" value="Genomic_DNA"/>
</dbReference>